<evidence type="ECO:0000313" key="1">
    <source>
        <dbReference type="EMBL" id="PZS91220.1"/>
    </source>
</evidence>
<reference evidence="1 2" key="1">
    <citation type="submission" date="2016-05" db="EMBL/GenBank/DDBJ databases">
        <authorList>
            <person name="Lavstsen T."/>
            <person name="Jespersen J.S."/>
        </authorList>
    </citation>
    <scope>NUCLEOTIDE SEQUENCE [LARGE SCALE GENOMIC DNA]</scope>
    <source>
        <strain evidence="1 2">SM-5815</strain>
    </source>
</reference>
<organism evidence="1 2">
    <name type="scientific">Stenotrophomonas maltophilia</name>
    <name type="common">Pseudomonas maltophilia</name>
    <name type="synonym">Xanthomonas maltophilia</name>
    <dbReference type="NCBI Taxonomy" id="40324"/>
    <lineage>
        <taxon>Bacteria</taxon>
        <taxon>Pseudomonadati</taxon>
        <taxon>Pseudomonadota</taxon>
        <taxon>Gammaproteobacteria</taxon>
        <taxon>Lysobacterales</taxon>
        <taxon>Lysobacteraceae</taxon>
        <taxon>Stenotrophomonas</taxon>
        <taxon>Stenotrophomonas maltophilia group</taxon>
    </lineage>
</organism>
<sequence length="111" mass="11917">MTSTVEFFIEAIARDHAGRPVHVGFVVTGGSLSVGDVFISLYEVPRTLEDAQQGRARAAPVNVRATSIRVEAIDVRRKQVPSLTEGTIGALYLTGQDVDAIGVRTYLSTSN</sequence>
<dbReference type="EMBL" id="LXXM01000179">
    <property type="protein sequence ID" value="PZS91220.1"/>
    <property type="molecule type" value="Genomic_DNA"/>
</dbReference>
<accession>A0A2W6I648</accession>
<dbReference type="AlphaFoldDB" id="A0A2W6I648"/>
<dbReference type="RefSeq" id="WP_106549899.1">
    <property type="nucleotide sequence ID" value="NZ_LXXM01000179.1"/>
</dbReference>
<name>A0A2W6I648_STEMA</name>
<comment type="caution">
    <text evidence="1">The sequence shown here is derived from an EMBL/GenBank/DDBJ whole genome shotgun (WGS) entry which is preliminary data.</text>
</comment>
<proteinExistence type="predicted"/>
<gene>
    <name evidence="1" type="ORF">A7X83_09465</name>
</gene>
<protein>
    <submittedName>
        <fullName evidence="1">Uncharacterized protein</fullName>
    </submittedName>
</protein>
<dbReference type="Proteomes" id="UP000249614">
    <property type="component" value="Unassembled WGS sequence"/>
</dbReference>
<evidence type="ECO:0000313" key="2">
    <source>
        <dbReference type="Proteomes" id="UP000249614"/>
    </source>
</evidence>